<reference evidence="2" key="1">
    <citation type="submission" date="2021-01" db="EMBL/GenBank/DDBJ databases">
        <title>Modified the classification status of verrucomicrobia.</title>
        <authorList>
            <person name="Feng X."/>
        </authorList>
    </citation>
    <scope>NUCLEOTIDE SEQUENCE</scope>
    <source>
        <strain evidence="2">5K15</strain>
    </source>
</reference>
<name>A0AAE2SEZ3_9BACT</name>
<feature type="transmembrane region" description="Helical" evidence="1">
    <location>
        <begin position="32"/>
        <end position="51"/>
    </location>
</feature>
<evidence type="ECO:0000313" key="2">
    <source>
        <dbReference type="EMBL" id="MBK1855767.1"/>
    </source>
</evidence>
<evidence type="ECO:0000313" key="3">
    <source>
        <dbReference type="Proteomes" id="UP000634206"/>
    </source>
</evidence>
<keyword evidence="1" id="KW-1133">Transmembrane helix</keyword>
<proteinExistence type="predicted"/>
<gene>
    <name evidence="2" type="ORF">JIN83_12410</name>
</gene>
<sequence>MSFLFILAIITGLASLACWIMTLIKMFQNENIGLAILGIICPLWAFIWGWMNAKKHNHQKIMLIWSICWVLGIIFNVAAGGASASVNVG</sequence>
<keyword evidence="1" id="KW-0812">Transmembrane</keyword>
<dbReference type="EMBL" id="JAENIG010000008">
    <property type="protein sequence ID" value="MBK1855767.1"/>
    <property type="molecule type" value="Genomic_DNA"/>
</dbReference>
<keyword evidence="1" id="KW-0472">Membrane</keyword>
<keyword evidence="3" id="KW-1185">Reference proteome</keyword>
<accession>A0AAE2SEZ3</accession>
<evidence type="ECO:0000256" key="1">
    <source>
        <dbReference type="SAM" id="Phobius"/>
    </source>
</evidence>
<comment type="caution">
    <text evidence="2">The sequence shown here is derived from an EMBL/GenBank/DDBJ whole genome shotgun (WGS) entry which is preliminary data.</text>
</comment>
<dbReference type="Proteomes" id="UP000634206">
    <property type="component" value="Unassembled WGS sequence"/>
</dbReference>
<dbReference type="RefSeq" id="WP_309490379.1">
    <property type="nucleotide sequence ID" value="NZ_JAENIG010000008.1"/>
</dbReference>
<organism evidence="2 3">
    <name type="scientific">Oceaniferula flava</name>
    <dbReference type="NCBI Taxonomy" id="2800421"/>
    <lineage>
        <taxon>Bacteria</taxon>
        <taxon>Pseudomonadati</taxon>
        <taxon>Verrucomicrobiota</taxon>
        <taxon>Verrucomicrobiia</taxon>
        <taxon>Verrucomicrobiales</taxon>
        <taxon>Verrucomicrobiaceae</taxon>
        <taxon>Oceaniferula</taxon>
    </lineage>
</organism>
<dbReference type="AlphaFoldDB" id="A0AAE2SEZ3"/>
<feature type="transmembrane region" description="Helical" evidence="1">
    <location>
        <begin position="63"/>
        <end position="86"/>
    </location>
</feature>
<protein>
    <submittedName>
        <fullName evidence="2">Uncharacterized protein</fullName>
    </submittedName>
</protein>